<evidence type="ECO:0000313" key="2">
    <source>
        <dbReference type="Proteomes" id="UP000241071"/>
    </source>
</evidence>
<dbReference type="EMBL" id="KC008572">
    <property type="protein sequence ID" value="AGF85357.1"/>
    <property type="molecule type" value="Genomic_DNA"/>
</dbReference>
<sequence>MSDPYFVNSFANFMYASQVYSQPQIHVSTGPQSYHSRDARMLIPAYQSQLIYKDDGFISQYYLGKKKNAKVDPRPCGPNHITYPDWKEKRGYQ</sequence>
<evidence type="ECO:0000313" key="1">
    <source>
        <dbReference type="EMBL" id="AGF85357.1"/>
    </source>
</evidence>
<gene>
    <name evidence="1" type="ORF">glt_00548</name>
</gene>
<name>M1PX76_9VIRU</name>
<reference evidence="1 2" key="1">
    <citation type="submission" date="2012-10" db="EMBL/GenBank/DDBJ databases">
        <title>Complete genome sequence of Moumouvirus goulette.</title>
        <authorList>
            <person name="Fournous G."/>
            <person name="Bougalmi M."/>
            <person name="Colson P."/>
        </authorList>
    </citation>
    <scope>NUCLEOTIDE SEQUENCE [LARGE SCALE GENOMIC DNA]</scope>
</reference>
<keyword evidence="2" id="KW-1185">Reference proteome</keyword>
<protein>
    <submittedName>
        <fullName evidence="1">Uncharacterized protein</fullName>
    </submittedName>
</protein>
<accession>M1PX76</accession>
<proteinExistence type="predicted"/>
<organism evidence="1 2">
    <name type="scientific">Moumouvirus goulette</name>
    <dbReference type="NCBI Taxonomy" id="1247379"/>
    <lineage>
        <taxon>Viruses</taxon>
        <taxon>Varidnaviria</taxon>
        <taxon>Bamfordvirae</taxon>
        <taxon>Nucleocytoviricota</taxon>
        <taxon>Megaviricetes</taxon>
        <taxon>Imitervirales</taxon>
        <taxon>Mimiviridae</taxon>
        <taxon>Megamimivirinae</taxon>
        <taxon>Moumouvirus</taxon>
        <taxon>Moumouvirus goulettemassiliense</taxon>
    </lineage>
</organism>
<dbReference type="Proteomes" id="UP000241071">
    <property type="component" value="Segment"/>
</dbReference>